<protein>
    <submittedName>
        <fullName evidence="3">Uncharacterized protein</fullName>
    </submittedName>
</protein>
<dbReference type="EMBL" id="JARGEI010000029">
    <property type="protein sequence ID" value="KAJ8706187.1"/>
    <property type="molecule type" value="Genomic_DNA"/>
</dbReference>
<feature type="compositionally biased region" description="Acidic residues" evidence="1">
    <location>
        <begin position="273"/>
        <end position="285"/>
    </location>
</feature>
<gene>
    <name evidence="3" type="ORF">PYW07_010964</name>
</gene>
<dbReference type="Proteomes" id="UP001231518">
    <property type="component" value="Chromosome 26"/>
</dbReference>
<evidence type="ECO:0000256" key="2">
    <source>
        <dbReference type="SAM" id="SignalP"/>
    </source>
</evidence>
<feature type="region of interest" description="Disordered" evidence="1">
    <location>
        <begin position="252"/>
        <end position="294"/>
    </location>
</feature>
<feature type="chain" id="PRO_5042145491" evidence="2">
    <location>
        <begin position="23"/>
        <end position="411"/>
    </location>
</feature>
<keyword evidence="4" id="KW-1185">Reference proteome</keyword>
<feature type="signal peptide" evidence="2">
    <location>
        <begin position="1"/>
        <end position="22"/>
    </location>
</feature>
<organism evidence="3 4">
    <name type="scientific">Mythimna separata</name>
    <name type="common">Oriental armyworm</name>
    <name type="synonym">Pseudaletia separata</name>
    <dbReference type="NCBI Taxonomy" id="271217"/>
    <lineage>
        <taxon>Eukaryota</taxon>
        <taxon>Metazoa</taxon>
        <taxon>Ecdysozoa</taxon>
        <taxon>Arthropoda</taxon>
        <taxon>Hexapoda</taxon>
        <taxon>Insecta</taxon>
        <taxon>Pterygota</taxon>
        <taxon>Neoptera</taxon>
        <taxon>Endopterygota</taxon>
        <taxon>Lepidoptera</taxon>
        <taxon>Glossata</taxon>
        <taxon>Ditrysia</taxon>
        <taxon>Noctuoidea</taxon>
        <taxon>Noctuidae</taxon>
        <taxon>Noctuinae</taxon>
        <taxon>Hadenini</taxon>
        <taxon>Mythimna</taxon>
    </lineage>
</organism>
<name>A0AAD8DLB2_MYTSE</name>
<feature type="region of interest" description="Disordered" evidence="1">
    <location>
        <begin position="179"/>
        <end position="218"/>
    </location>
</feature>
<feature type="compositionally biased region" description="Polar residues" evidence="1">
    <location>
        <begin position="258"/>
        <end position="270"/>
    </location>
</feature>
<feature type="compositionally biased region" description="Low complexity" evidence="1">
    <location>
        <begin position="190"/>
        <end position="201"/>
    </location>
</feature>
<evidence type="ECO:0000313" key="3">
    <source>
        <dbReference type="EMBL" id="KAJ8706187.1"/>
    </source>
</evidence>
<sequence length="411" mass="46378">MWLLLTTLALWAALLAPPPVRAENLKTAGKSLDFVNKVKEDLRRNNDDYELLEGENQLEQPPLPARAALHLPARQRPPPQRALPHYHEDARRGQGDVNHEVEIQGRMNQAALNRGDMQQGAQVQGGVIQGTQFQGGVSQTSQTATDFRSFTHARHAKRLHFNKQKKLLHRDKPRLQDARLGDAAHGNSFTPTTTLAPRLTTPAPPPPPPPRRTRTPRPSVILRGGHLREAMKKHSALHQNLERQHSPLHQNLERQHSPQHQNLERQNPVQETTEAEPEPEPEAETEQSPLTVAPARKNPLQEAMAMLGPAMQEMDRHRARRPQRNPPPEPDQIDMAHARNPVITRIRLKGRLCQRSMMNVEGPTYDGDGKQLVPEHDPRLKHGRLFNQTRAPDLLLPKCCNCCKKSVLGCQ</sequence>
<comment type="caution">
    <text evidence="3">The sequence shown here is derived from an EMBL/GenBank/DDBJ whole genome shotgun (WGS) entry which is preliminary data.</text>
</comment>
<dbReference type="AlphaFoldDB" id="A0AAD8DLB2"/>
<feature type="region of interest" description="Disordered" evidence="1">
    <location>
        <begin position="314"/>
        <end position="334"/>
    </location>
</feature>
<reference evidence="3" key="1">
    <citation type="submission" date="2023-03" db="EMBL/GenBank/DDBJ databases">
        <title>Chromosome-level genomes of two armyworms, Mythimna separata and Mythimna loreyi, provide insights into the biosynthesis and reception of sex pheromones.</title>
        <authorList>
            <person name="Zhao H."/>
        </authorList>
    </citation>
    <scope>NUCLEOTIDE SEQUENCE</scope>
    <source>
        <strain evidence="3">BeijingLab</strain>
        <tissue evidence="3">Pupa</tissue>
    </source>
</reference>
<evidence type="ECO:0000313" key="4">
    <source>
        <dbReference type="Proteomes" id="UP001231518"/>
    </source>
</evidence>
<accession>A0AAD8DLB2</accession>
<keyword evidence="2" id="KW-0732">Signal</keyword>
<evidence type="ECO:0000256" key="1">
    <source>
        <dbReference type="SAM" id="MobiDB-lite"/>
    </source>
</evidence>
<proteinExistence type="predicted"/>